<gene>
    <name evidence="2" type="ORF">F3Y22_tig00109980pilonHSYRG00133</name>
</gene>
<name>A0A6A3BVV4_HIBSY</name>
<evidence type="ECO:0000256" key="1">
    <source>
        <dbReference type="SAM" id="MobiDB-lite"/>
    </source>
</evidence>
<dbReference type="Proteomes" id="UP000436088">
    <property type="component" value="Unassembled WGS sequence"/>
</dbReference>
<proteinExistence type="predicted"/>
<sequence length="114" mass="12133">MCCKNLPFSNIPLSPPSSFSSPSTPSSPFSSALPQTLPLPFLTLIRIIFGNNGLGGSLSINVFPHEGQGDEVSGKLELEMALRELFADAKILESRQKAAKEAFHSLSTTVVSNA</sequence>
<dbReference type="EMBL" id="VEPZ02000796">
    <property type="protein sequence ID" value="KAE8719039.1"/>
    <property type="molecule type" value="Genomic_DNA"/>
</dbReference>
<accession>A0A6A3BVV4</accession>
<feature type="region of interest" description="Disordered" evidence="1">
    <location>
        <begin position="1"/>
        <end position="32"/>
    </location>
</feature>
<evidence type="ECO:0000313" key="3">
    <source>
        <dbReference type="Proteomes" id="UP000436088"/>
    </source>
</evidence>
<evidence type="ECO:0000313" key="2">
    <source>
        <dbReference type="EMBL" id="KAE8719039.1"/>
    </source>
</evidence>
<organism evidence="2 3">
    <name type="scientific">Hibiscus syriacus</name>
    <name type="common">Rose of Sharon</name>
    <dbReference type="NCBI Taxonomy" id="106335"/>
    <lineage>
        <taxon>Eukaryota</taxon>
        <taxon>Viridiplantae</taxon>
        <taxon>Streptophyta</taxon>
        <taxon>Embryophyta</taxon>
        <taxon>Tracheophyta</taxon>
        <taxon>Spermatophyta</taxon>
        <taxon>Magnoliopsida</taxon>
        <taxon>eudicotyledons</taxon>
        <taxon>Gunneridae</taxon>
        <taxon>Pentapetalae</taxon>
        <taxon>rosids</taxon>
        <taxon>malvids</taxon>
        <taxon>Malvales</taxon>
        <taxon>Malvaceae</taxon>
        <taxon>Malvoideae</taxon>
        <taxon>Hibiscus</taxon>
    </lineage>
</organism>
<keyword evidence="3" id="KW-1185">Reference proteome</keyword>
<protein>
    <submittedName>
        <fullName evidence="2">Uncharacterized protein</fullName>
    </submittedName>
</protein>
<reference evidence="2" key="1">
    <citation type="submission" date="2019-09" db="EMBL/GenBank/DDBJ databases">
        <title>Draft genome information of white flower Hibiscus syriacus.</title>
        <authorList>
            <person name="Kim Y.-M."/>
        </authorList>
    </citation>
    <scope>NUCLEOTIDE SEQUENCE [LARGE SCALE GENOMIC DNA]</scope>
    <source>
        <strain evidence="2">YM2019G1</strain>
    </source>
</reference>
<dbReference type="AlphaFoldDB" id="A0A6A3BVV4"/>
<comment type="caution">
    <text evidence="2">The sequence shown here is derived from an EMBL/GenBank/DDBJ whole genome shotgun (WGS) entry which is preliminary data.</text>
</comment>